<sequence>MPVWKLNGATPVCAADVFVAPGAQVVGKVTLGQGVSVWFNAVVRADNEPMHIGANTNIQDAAVLHSDPGYPLTIGQNVTVGHQATLHGCSVGDGALIGIGAVVLNGAEIGRNCLVAAGAVVTEGKVFPDNSLIVGAPAQLKRVLTEEAIHGLHANAAHYVRNAVRYADHLEAADGGQTAE</sequence>
<accession>A0A4S8F606</accession>
<dbReference type="CDD" id="cd04645">
    <property type="entry name" value="LbH_gamma_CA_like"/>
    <property type="match status" value="1"/>
</dbReference>
<dbReference type="RefSeq" id="WP_136573333.1">
    <property type="nucleotide sequence ID" value="NZ_STFG01000007.1"/>
</dbReference>
<dbReference type="InterPro" id="IPR047324">
    <property type="entry name" value="LbH_gamma_CA-like"/>
</dbReference>
<dbReference type="InterPro" id="IPR011004">
    <property type="entry name" value="Trimer_LpxA-like_sf"/>
</dbReference>
<dbReference type="Pfam" id="PF00132">
    <property type="entry name" value="Hexapep"/>
    <property type="match status" value="1"/>
</dbReference>
<evidence type="ECO:0000313" key="2">
    <source>
        <dbReference type="Proteomes" id="UP000308917"/>
    </source>
</evidence>
<dbReference type="InterPro" id="IPR001451">
    <property type="entry name" value="Hexapep"/>
</dbReference>
<dbReference type="Proteomes" id="UP000308917">
    <property type="component" value="Unassembled WGS sequence"/>
</dbReference>
<dbReference type="SUPFAM" id="SSF51161">
    <property type="entry name" value="Trimeric LpxA-like enzymes"/>
    <property type="match status" value="1"/>
</dbReference>
<dbReference type="OrthoDB" id="9803036at2"/>
<protein>
    <submittedName>
        <fullName evidence="1">Gamma carbonic anhydrase family protein</fullName>
    </submittedName>
</protein>
<dbReference type="Gene3D" id="2.160.10.10">
    <property type="entry name" value="Hexapeptide repeat proteins"/>
    <property type="match status" value="1"/>
</dbReference>
<keyword evidence="2" id="KW-1185">Reference proteome</keyword>
<name>A0A4S8F606_9BURK</name>
<dbReference type="PANTHER" id="PTHR13061">
    <property type="entry name" value="DYNACTIN SUBUNIT P25"/>
    <property type="match status" value="1"/>
</dbReference>
<evidence type="ECO:0000313" key="1">
    <source>
        <dbReference type="EMBL" id="THU02025.1"/>
    </source>
</evidence>
<comment type="caution">
    <text evidence="1">The sequence shown here is derived from an EMBL/GenBank/DDBJ whole genome shotgun (WGS) entry which is preliminary data.</text>
</comment>
<dbReference type="PANTHER" id="PTHR13061:SF29">
    <property type="entry name" value="GAMMA CARBONIC ANHYDRASE-LIKE 1, MITOCHONDRIAL-RELATED"/>
    <property type="match status" value="1"/>
</dbReference>
<reference evidence="1 2" key="1">
    <citation type="journal article" date="2015" name="Antonie Van Leeuwenhoek">
        <title>Lampropedia puyangensis sp. nov., isolated from symptomatic bark of Populus ? euramericana canker and emended description of Lampropedia hyalina (Ehrenberg 1832) Lee et al. 2004.</title>
        <authorList>
            <person name="Li Y."/>
            <person name="Wang T."/>
            <person name="Piao C.G."/>
            <person name="Wang L.F."/>
            <person name="Tian G.Z."/>
            <person name="Zhu T.H."/>
            <person name="Guo M.W."/>
        </authorList>
    </citation>
    <scope>NUCLEOTIDE SEQUENCE [LARGE SCALE GENOMIC DNA]</scope>
    <source>
        <strain evidence="1 2">2-bin</strain>
    </source>
</reference>
<dbReference type="EMBL" id="STFG01000007">
    <property type="protein sequence ID" value="THU02025.1"/>
    <property type="molecule type" value="Genomic_DNA"/>
</dbReference>
<proteinExistence type="predicted"/>
<organism evidence="1 2">
    <name type="scientific">Lampropedia puyangensis</name>
    <dbReference type="NCBI Taxonomy" id="1330072"/>
    <lineage>
        <taxon>Bacteria</taxon>
        <taxon>Pseudomonadati</taxon>
        <taxon>Pseudomonadota</taxon>
        <taxon>Betaproteobacteria</taxon>
        <taxon>Burkholderiales</taxon>
        <taxon>Comamonadaceae</taxon>
        <taxon>Lampropedia</taxon>
    </lineage>
</organism>
<dbReference type="InterPro" id="IPR050484">
    <property type="entry name" value="Transf_Hexapept/Carb_Anhydrase"/>
</dbReference>
<dbReference type="AlphaFoldDB" id="A0A4S8F606"/>
<gene>
    <name evidence="1" type="ORF">E9531_08495</name>
</gene>